<dbReference type="AlphaFoldDB" id="A0A9W8PYU7"/>
<accession>A0A9W8PYU7</accession>
<dbReference type="EMBL" id="JAPDHF010000002">
    <property type="protein sequence ID" value="KAJ4022706.1"/>
    <property type="molecule type" value="Genomic_DNA"/>
</dbReference>
<proteinExistence type="predicted"/>
<name>A0A9W8PYU7_9HYPO</name>
<dbReference type="Proteomes" id="UP001152130">
    <property type="component" value="Unassembled WGS sequence"/>
</dbReference>
<comment type="caution">
    <text evidence="1">The sequence shown here is derived from an EMBL/GenBank/DDBJ whole genome shotgun (WGS) entry which is preliminary data.</text>
</comment>
<reference evidence="1" key="1">
    <citation type="submission" date="2022-10" db="EMBL/GenBank/DDBJ databases">
        <title>Fusarium specimens isolated from Avocado Roots.</title>
        <authorList>
            <person name="Stajich J."/>
            <person name="Roper C."/>
            <person name="Heimlech-Rivalta G."/>
        </authorList>
    </citation>
    <scope>NUCLEOTIDE SEQUENCE</scope>
    <source>
        <strain evidence="1">CF00143</strain>
    </source>
</reference>
<sequence>MTTAVAEGLLGASLKAFAKGAGEGAASEICSALIGSLFGGGDDASAEADSKILAKLDEILSSLNQVHDSLNRIEQAVAEVAAEVDASVIQLQISIITSAYDSYFDCMNGIAAAVKATNPTSLSEYRERLVEESIKVKNAIPDSLNIIHGFIIDQKYPAKLAAASLGPAVDIVDFYSKVKLPLLKIAMVEIKAIHLLRFAGAANQDKRVDFPDAPAAIQRALSHIDLQDQALTTAIGPEIYGLVSTMLTRYPNPAPACINPIAKRGLTFGKPNDDSTWYGGETTQLWYILPPSDGPIVTDGSRVNGFRLRHVDTCQFISIEAKTLDSVVQFITYRLGAVTTFNDAAIWNFHLTLNRDLVIQSQAYPDTFLGASSISYSIDPYVHRVYMNHDYKNPDMGTQFFICNMYQGSVNDFWPRNITEMQDGEYLIPGAYLEDPSKMYRLTFKDDKFGVWDVKNNSWKWDSGVVVDTSCEPTLVFSGTGVLTLSEKYKVITGEMLLSELAFGTSDRHTLKTWGPGPSTTDGAAYILRVSPEGALEITTGDPQHPSWSSETQA</sequence>
<organism evidence="1 2">
    <name type="scientific">Fusarium irregulare</name>
    <dbReference type="NCBI Taxonomy" id="2494466"/>
    <lineage>
        <taxon>Eukaryota</taxon>
        <taxon>Fungi</taxon>
        <taxon>Dikarya</taxon>
        <taxon>Ascomycota</taxon>
        <taxon>Pezizomycotina</taxon>
        <taxon>Sordariomycetes</taxon>
        <taxon>Hypocreomycetidae</taxon>
        <taxon>Hypocreales</taxon>
        <taxon>Nectriaceae</taxon>
        <taxon>Fusarium</taxon>
        <taxon>Fusarium incarnatum-equiseti species complex</taxon>
    </lineage>
</organism>
<dbReference type="OrthoDB" id="5095935at2759"/>
<keyword evidence="2" id="KW-1185">Reference proteome</keyword>
<evidence type="ECO:0000313" key="1">
    <source>
        <dbReference type="EMBL" id="KAJ4022706.1"/>
    </source>
</evidence>
<protein>
    <submittedName>
        <fullName evidence="1">Uncharacterized protein</fullName>
    </submittedName>
</protein>
<gene>
    <name evidence="1" type="ORF">NW766_001753</name>
</gene>
<evidence type="ECO:0000313" key="2">
    <source>
        <dbReference type="Proteomes" id="UP001152130"/>
    </source>
</evidence>